<dbReference type="Proteomes" id="UP000663841">
    <property type="component" value="Unassembled WGS sequence"/>
</dbReference>
<accession>A0A8H3BZS6</accession>
<dbReference type="GO" id="GO:0000447">
    <property type="term" value="P:endonucleolytic cleavage in ITS1 to separate SSU-rRNA from 5.8S rRNA and LSU-rRNA from tricistronic rRNA transcript (SSU-rRNA, 5.8S rRNA, LSU-rRNA)"/>
    <property type="evidence" value="ECO:0007669"/>
    <property type="project" value="TreeGrafter"/>
</dbReference>
<comment type="caution">
    <text evidence="1">The sequence shown here is derived from an EMBL/GenBank/DDBJ whole genome shotgun (WGS) entry which is preliminary data.</text>
</comment>
<protein>
    <submittedName>
        <fullName evidence="1">Uncharacterized protein</fullName>
    </submittedName>
</protein>
<name>A0A8H3BZS6_9AGAM</name>
<gene>
    <name evidence="1" type="ORF">RDB_LOCUS170145</name>
</gene>
<dbReference type="GO" id="GO:0004526">
    <property type="term" value="F:ribonuclease P activity"/>
    <property type="evidence" value="ECO:0007669"/>
    <property type="project" value="TreeGrafter"/>
</dbReference>
<dbReference type="Pfam" id="PF08584">
    <property type="entry name" value="Ribonuc_P_40"/>
    <property type="match status" value="1"/>
</dbReference>
<dbReference type="AlphaFoldDB" id="A0A8H3BZS6"/>
<evidence type="ECO:0000313" key="1">
    <source>
        <dbReference type="EMBL" id="CAE6468332.1"/>
    </source>
</evidence>
<reference evidence="1" key="1">
    <citation type="submission" date="2021-01" db="EMBL/GenBank/DDBJ databases">
        <authorList>
            <person name="Kaushik A."/>
        </authorList>
    </citation>
    <scope>NUCLEOTIDE SEQUENCE</scope>
    <source>
        <strain evidence="1">AG3-T5</strain>
    </source>
</reference>
<sequence length="312" mass="34623">MNVPSLPKRSLKLHIGSDPDHMPLPTIFTRRLEVIIPAHSPLEARLGAQVARYAVASDVRLADVLSSFTAETARTKTSVSMSVRDEEGAWFIDTQLGVLVMKISKERYQTLGIAGKELNGAYTVQVDLKDKTTKLYSRTKNALEGWDKTWDVWTTEVSDRPKSTLPHIIKKIEPETVLLKDVLVPPGLPLEEDEDEAWIELFEWVGMCTIGTNGSPRIASVDQINPYMSSYSAPDGSNASSVTRFRWEGLLSDKFIRDTIQVAREGDQTGLVAFSMSTFDHVPSHLPRSRCESCAGVFFSGVWALAENISPV</sequence>
<dbReference type="EMBL" id="CAJMWW010000349">
    <property type="protein sequence ID" value="CAE6468332.1"/>
    <property type="molecule type" value="Genomic_DNA"/>
</dbReference>
<dbReference type="InterPro" id="IPR013893">
    <property type="entry name" value="RNase_P_Rpp40"/>
</dbReference>
<evidence type="ECO:0000313" key="2">
    <source>
        <dbReference type="Proteomes" id="UP000663841"/>
    </source>
</evidence>
<organism evidence="1 2">
    <name type="scientific">Rhizoctonia solani</name>
    <dbReference type="NCBI Taxonomy" id="456999"/>
    <lineage>
        <taxon>Eukaryota</taxon>
        <taxon>Fungi</taxon>
        <taxon>Dikarya</taxon>
        <taxon>Basidiomycota</taxon>
        <taxon>Agaricomycotina</taxon>
        <taxon>Agaricomycetes</taxon>
        <taxon>Cantharellales</taxon>
        <taxon>Ceratobasidiaceae</taxon>
        <taxon>Rhizoctonia</taxon>
    </lineage>
</organism>
<dbReference type="GO" id="GO:0000172">
    <property type="term" value="C:ribonuclease MRP complex"/>
    <property type="evidence" value="ECO:0007669"/>
    <property type="project" value="TreeGrafter"/>
</dbReference>
<dbReference type="PANTHER" id="PTHR15396:SF1">
    <property type="entry name" value="RIBONUCLEASE P PROTEIN SUBUNIT P40"/>
    <property type="match status" value="1"/>
</dbReference>
<dbReference type="GO" id="GO:0001682">
    <property type="term" value="P:tRNA 5'-leader removal"/>
    <property type="evidence" value="ECO:0007669"/>
    <property type="project" value="InterPro"/>
</dbReference>
<dbReference type="GO" id="GO:0000171">
    <property type="term" value="F:ribonuclease MRP activity"/>
    <property type="evidence" value="ECO:0007669"/>
    <property type="project" value="TreeGrafter"/>
</dbReference>
<proteinExistence type="predicted"/>
<dbReference type="PANTHER" id="PTHR15396">
    <property type="entry name" value="RIBONUCLEASE P PROTEIN SUBUNIT P40"/>
    <property type="match status" value="1"/>
</dbReference>
<dbReference type="GO" id="GO:0030681">
    <property type="term" value="C:multimeric ribonuclease P complex"/>
    <property type="evidence" value="ECO:0007669"/>
    <property type="project" value="TreeGrafter"/>
</dbReference>